<reference evidence="1" key="1">
    <citation type="submission" date="2021-08" db="EMBL/GenBank/DDBJ databases">
        <title>WGS assembly of Ceratopteris richardii.</title>
        <authorList>
            <person name="Marchant D.B."/>
            <person name="Chen G."/>
            <person name="Jenkins J."/>
            <person name="Shu S."/>
            <person name="Leebens-Mack J."/>
            <person name="Grimwood J."/>
            <person name="Schmutz J."/>
            <person name="Soltis P."/>
            <person name="Soltis D."/>
            <person name="Chen Z.-H."/>
        </authorList>
    </citation>
    <scope>NUCLEOTIDE SEQUENCE</scope>
    <source>
        <strain evidence="1">Whitten #5841</strain>
        <tissue evidence="1">Leaf</tissue>
    </source>
</reference>
<dbReference type="EMBL" id="CM035443">
    <property type="protein sequence ID" value="KAH7278881.1"/>
    <property type="molecule type" value="Genomic_DNA"/>
</dbReference>
<evidence type="ECO:0000313" key="2">
    <source>
        <dbReference type="Proteomes" id="UP000825935"/>
    </source>
</evidence>
<comment type="caution">
    <text evidence="1">The sequence shown here is derived from an EMBL/GenBank/DDBJ whole genome shotgun (WGS) entry which is preliminary data.</text>
</comment>
<name>A0A8T2Q6E4_CERRI</name>
<protein>
    <submittedName>
        <fullName evidence="1">Uncharacterized protein</fullName>
    </submittedName>
</protein>
<dbReference type="Proteomes" id="UP000825935">
    <property type="component" value="Chromosome 38"/>
</dbReference>
<evidence type="ECO:0000313" key="1">
    <source>
        <dbReference type="EMBL" id="KAH7278881.1"/>
    </source>
</evidence>
<dbReference type="AlphaFoldDB" id="A0A8T2Q6E4"/>
<sequence>MRNCSFWITEVEKVEIMVNAVWLLYGWNEKIMEAAEFTDGLTQHMAQLVLLP</sequence>
<organism evidence="1 2">
    <name type="scientific">Ceratopteris richardii</name>
    <name type="common">Triangle waterfern</name>
    <dbReference type="NCBI Taxonomy" id="49495"/>
    <lineage>
        <taxon>Eukaryota</taxon>
        <taxon>Viridiplantae</taxon>
        <taxon>Streptophyta</taxon>
        <taxon>Embryophyta</taxon>
        <taxon>Tracheophyta</taxon>
        <taxon>Polypodiopsida</taxon>
        <taxon>Polypodiidae</taxon>
        <taxon>Polypodiales</taxon>
        <taxon>Pteridineae</taxon>
        <taxon>Pteridaceae</taxon>
        <taxon>Parkerioideae</taxon>
        <taxon>Ceratopteris</taxon>
    </lineage>
</organism>
<gene>
    <name evidence="1" type="ORF">KP509_38G061900</name>
</gene>
<keyword evidence="2" id="KW-1185">Reference proteome</keyword>
<proteinExistence type="predicted"/>
<accession>A0A8T2Q6E4</accession>